<evidence type="ECO:0000313" key="1">
    <source>
        <dbReference type="EMBL" id="AGK97227.1"/>
    </source>
</evidence>
<organism evidence="1 2">
    <name type="scientific">Clostridium pasteurianum BC1</name>
    <dbReference type="NCBI Taxonomy" id="86416"/>
    <lineage>
        <taxon>Bacteria</taxon>
        <taxon>Bacillati</taxon>
        <taxon>Bacillota</taxon>
        <taxon>Clostridia</taxon>
        <taxon>Eubacteriales</taxon>
        <taxon>Clostridiaceae</taxon>
        <taxon>Clostridium</taxon>
    </lineage>
</organism>
<dbReference type="eggNOG" id="ENOG50327V4">
    <property type="taxonomic scope" value="Bacteria"/>
</dbReference>
<dbReference type="Proteomes" id="UP000013523">
    <property type="component" value="Chromosome"/>
</dbReference>
<accession>R4K2A1</accession>
<dbReference type="PATRIC" id="fig|86416.3.peg.2345"/>
<proteinExistence type="predicted"/>
<evidence type="ECO:0000313" key="2">
    <source>
        <dbReference type="Proteomes" id="UP000013523"/>
    </source>
</evidence>
<dbReference type="KEGG" id="cpas:Clopa_2363"/>
<dbReference type="AlphaFoldDB" id="R4K2A1"/>
<evidence type="ECO:0008006" key="3">
    <source>
        <dbReference type="Google" id="ProtNLM"/>
    </source>
</evidence>
<sequence>MSKIKVCKHTVDYDKLVKALKDNKINFETKSCIHKCSTCHEKVLIKKDEDYISAKTVEKLISKLKDEN</sequence>
<gene>
    <name evidence="1" type="ORF">Clopa_2363</name>
</gene>
<name>R4K2A1_CLOPA</name>
<dbReference type="OrthoDB" id="1911471at2"/>
<dbReference type="HOGENOM" id="CLU_2786567_0_0_9"/>
<protein>
    <recommendedName>
        <fullName evidence="3">DUF1450 domain-containing protein</fullName>
    </recommendedName>
</protein>
<reference evidence="1 2" key="1">
    <citation type="submission" date="2012-01" db="EMBL/GenBank/DDBJ databases">
        <title>Complete sequence of chromosome of Clostridium pasteurianum BC1.</title>
        <authorList>
            <consortium name="US DOE Joint Genome Institute"/>
            <person name="Lucas S."/>
            <person name="Han J."/>
            <person name="Lapidus A."/>
            <person name="Cheng J.-F."/>
            <person name="Goodwin L."/>
            <person name="Pitluck S."/>
            <person name="Peters L."/>
            <person name="Mikhailova N."/>
            <person name="Teshima H."/>
            <person name="Detter J.C."/>
            <person name="Han C."/>
            <person name="Tapia R."/>
            <person name="Land M."/>
            <person name="Hauser L."/>
            <person name="Kyrpides N."/>
            <person name="Ivanova N."/>
            <person name="Pagani I."/>
            <person name="Dunn J."/>
            <person name="Taghavi S."/>
            <person name="Francis A."/>
            <person name="van der Lelie D."/>
            <person name="Woyke T."/>
        </authorList>
    </citation>
    <scope>NUCLEOTIDE SEQUENCE [LARGE SCALE GENOMIC DNA]</scope>
    <source>
        <strain evidence="1 2">BC1</strain>
    </source>
</reference>
<dbReference type="RefSeq" id="WP_015615531.1">
    <property type="nucleotide sequence ID" value="NC_021182.1"/>
</dbReference>
<dbReference type="EMBL" id="CP003261">
    <property type="protein sequence ID" value="AGK97227.1"/>
    <property type="molecule type" value="Genomic_DNA"/>
</dbReference>
<keyword evidence="2" id="KW-1185">Reference proteome</keyword>